<dbReference type="GO" id="GO:0043571">
    <property type="term" value="P:maintenance of CRISPR repeat elements"/>
    <property type="evidence" value="ECO:0007669"/>
    <property type="project" value="UniProtKB-UniRule"/>
</dbReference>
<dbReference type="GO" id="GO:0004519">
    <property type="term" value="F:endonuclease activity"/>
    <property type="evidence" value="ECO:0007669"/>
    <property type="project" value="UniProtKB-UniRule"/>
</dbReference>
<keyword evidence="4 10" id="KW-0378">Hydrolase</keyword>
<name>A0AA87NU21_TREMD</name>
<reference evidence="11 12" key="1">
    <citation type="submission" date="2013-04" db="EMBL/GenBank/DDBJ databases">
        <title>The Genome Sequence of Treponema medium ATCC 700293.</title>
        <authorList>
            <consortium name="The Broad Institute Genomics Platform"/>
            <person name="Earl A."/>
            <person name="Ward D."/>
            <person name="Feldgarden M."/>
            <person name="Gevers D."/>
            <person name="Leonetti C."/>
            <person name="Blanton J.M."/>
            <person name="Dewhirst F.E."/>
            <person name="Izard J."/>
            <person name="Walker B."/>
            <person name="Young S."/>
            <person name="Zeng Q."/>
            <person name="Gargeya S."/>
            <person name="Fitzgerald M."/>
            <person name="Haas B."/>
            <person name="Abouelleil A."/>
            <person name="Allen A.W."/>
            <person name="Alvarado L."/>
            <person name="Arachchi H.M."/>
            <person name="Berlin A.M."/>
            <person name="Chapman S.B."/>
            <person name="Gainer-Dewar J."/>
            <person name="Goldberg J."/>
            <person name="Griggs A."/>
            <person name="Gujja S."/>
            <person name="Hansen M."/>
            <person name="Howarth C."/>
            <person name="Imamovic A."/>
            <person name="Ireland A."/>
            <person name="Larimer J."/>
            <person name="McCowan C."/>
            <person name="Murphy C."/>
            <person name="Pearson M."/>
            <person name="Poon T.W."/>
            <person name="Priest M."/>
            <person name="Roberts A."/>
            <person name="Saif S."/>
            <person name="Shea T."/>
            <person name="Sisk P."/>
            <person name="Sykes S."/>
            <person name="Wortman J."/>
            <person name="Nusbaum C."/>
            <person name="Birren B."/>
        </authorList>
    </citation>
    <scope>NUCLEOTIDE SEQUENCE [LARGE SCALE GENOMIC DNA]</scope>
    <source>
        <strain evidence="11 12">ATCC 700293</strain>
    </source>
</reference>
<comment type="cofactor">
    <cofactor evidence="10">
        <name>Mg(2+)</name>
        <dbReference type="ChEBI" id="CHEBI:18420"/>
    </cofactor>
    <cofactor evidence="10">
        <name>Mn(2+)</name>
        <dbReference type="ChEBI" id="CHEBI:29035"/>
    </cofactor>
</comment>
<comment type="caution">
    <text evidence="11">The sequence shown here is derived from an EMBL/GenBank/DDBJ whole genome shotgun (WGS) entry which is preliminary data.</text>
</comment>
<dbReference type="Gene3D" id="1.20.120.920">
    <property type="entry name" value="CRISPR-associated endonuclease Cas1, C-terminal domain"/>
    <property type="match status" value="1"/>
</dbReference>
<keyword evidence="1 10" id="KW-0540">Nuclease</keyword>
<gene>
    <name evidence="10" type="primary">cas1</name>
    <name evidence="11" type="ORF">HMPREF9195_00776</name>
</gene>
<keyword evidence="5 10" id="KW-0460">Magnesium</keyword>
<keyword evidence="8 10" id="KW-0464">Manganese</keyword>
<evidence type="ECO:0000256" key="5">
    <source>
        <dbReference type="ARBA" id="ARBA00022842"/>
    </source>
</evidence>
<evidence type="ECO:0000256" key="4">
    <source>
        <dbReference type="ARBA" id="ARBA00022801"/>
    </source>
</evidence>
<keyword evidence="6 10" id="KW-0051">Antiviral defense</keyword>
<sequence length="353" mass="39988">MSDVYILSNVGKLGKRDETLIFSKPDGTTQVLFPFKVEQLMLIGKVSISGDALRMLSKYRIPVSFISTNGYFNARLVYANNKNVFLRQQQYRLMDNPAQTLQVAKGIVIGKIKNQLSFMQRIKRKTTEVDAEIQTAITRIKQLIEKAEAITSLESLRGIEGNASKWYFSVFRYNIKPLWAEFPNRTKNPPRSNVNAVLSFLYTVLTTKIHTVLETQGLDPMVGTLHANAYGAAALAFDLVEELRTAIADTLCCALFNLGMLKPEDFECADFSPDSSDYPCELEQSEQKITEAVLLTEEGLKKVIAAFQEKMNKLAFSGGKKKRISYNELIFKQITVYKNMLNGQQPYTPYYFK</sequence>
<dbReference type="GO" id="GO:0051607">
    <property type="term" value="P:defense response to virus"/>
    <property type="evidence" value="ECO:0007669"/>
    <property type="project" value="UniProtKB-UniRule"/>
</dbReference>
<comment type="similarity">
    <text evidence="10">Belongs to the CRISPR-associated endonuclease Cas1 family.</text>
</comment>
<dbReference type="PANTHER" id="PTHR34353">
    <property type="entry name" value="CRISPR-ASSOCIATED ENDONUCLEASE CAS1 1"/>
    <property type="match status" value="1"/>
</dbReference>
<evidence type="ECO:0000256" key="2">
    <source>
        <dbReference type="ARBA" id="ARBA00022723"/>
    </source>
</evidence>
<evidence type="ECO:0000256" key="10">
    <source>
        <dbReference type="HAMAP-Rule" id="MF_01470"/>
    </source>
</evidence>
<dbReference type="InterPro" id="IPR042211">
    <property type="entry name" value="CRISPR-assoc_Cas1_N"/>
</dbReference>
<comment type="function">
    <text evidence="10">CRISPR (clustered regularly interspaced short palindromic repeat), is an adaptive immune system that provides protection against mobile genetic elements (viruses, transposable elements and conjugative plasmids). CRISPR clusters contain spacers, sequences complementary to antecedent mobile elements, and target invading nucleic acids. CRISPR clusters are transcribed and processed into CRISPR RNA (crRNA). Acts as a dsDNA endonuclease. Involved in the integration of spacer DNA into the CRISPR cassette.</text>
</comment>
<dbReference type="GO" id="GO:0003677">
    <property type="term" value="F:DNA binding"/>
    <property type="evidence" value="ECO:0007669"/>
    <property type="project" value="UniProtKB-KW"/>
</dbReference>
<organism evidence="11 12">
    <name type="scientific">Treponema medium ATCC 700293</name>
    <dbReference type="NCBI Taxonomy" id="1125700"/>
    <lineage>
        <taxon>Bacteria</taxon>
        <taxon>Pseudomonadati</taxon>
        <taxon>Spirochaetota</taxon>
        <taxon>Spirochaetia</taxon>
        <taxon>Spirochaetales</taxon>
        <taxon>Treponemataceae</taxon>
        <taxon>Treponema</taxon>
    </lineage>
</organism>
<keyword evidence="2 10" id="KW-0479">Metal-binding</keyword>
<dbReference type="Pfam" id="PF01867">
    <property type="entry name" value="Cas_Cas1"/>
    <property type="match status" value="1"/>
</dbReference>
<protein>
    <recommendedName>
        <fullName evidence="10">CRISPR-associated endonuclease Cas1</fullName>
        <ecNumber evidence="10">3.1.-.-</ecNumber>
    </recommendedName>
</protein>
<dbReference type="Gene3D" id="3.100.10.20">
    <property type="entry name" value="CRISPR-associated endonuclease Cas1, N-terminal domain"/>
    <property type="match status" value="1"/>
</dbReference>
<feature type="binding site" evidence="10">
    <location>
        <position position="226"/>
    </location>
    <ligand>
        <name>Mn(2+)</name>
        <dbReference type="ChEBI" id="CHEBI:29035"/>
    </ligand>
</feature>
<evidence type="ECO:0000256" key="6">
    <source>
        <dbReference type="ARBA" id="ARBA00023118"/>
    </source>
</evidence>
<feature type="binding site" evidence="10">
    <location>
        <position position="160"/>
    </location>
    <ligand>
        <name>Mn(2+)</name>
        <dbReference type="ChEBI" id="CHEBI:29035"/>
    </ligand>
</feature>
<evidence type="ECO:0000256" key="7">
    <source>
        <dbReference type="ARBA" id="ARBA00023125"/>
    </source>
</evidence>
<dbReference type="Proteomes" id="UP000014634">
    <property type="component" value="Unassembled WGS sequence"/>
</dbReference>
<dbReference type="PANTHER" id="PTHR34353:SF2">
    <property type="entry name" value="CRISPR-ASSOCIATED ENDONUCLEASE CAS1 1"/>
    <property type="match status" value="1"/>
</dbReference>
<dbReference type="AlphaFoldDB" id="A0AA87NU21"/>
<dbReference type="RefSeq" id="WP_016522746.1">
    <property type="nucleotide sequence ID" value="NZ_KE332517.1"/>
</dbReference>
<feature type="binding site" evidence="10">
    <location>
        <position position="241"/>
    </location>
    <ligand>
        <name>Mn(2+)</name>
        <dbReference type="ChEBI" id="CHEBI:29035"/>
    </ligand>
</feature>
<dbReference type="InterPro" id="IPR042206">
    <property type="entry name" value="CRISPR-assoc_Cas1_C"/>
</dbReference>
<keyword evidence="3 10" id="KW-0255">Endonuclease</keyword>
<evidence type="ECO:0000313" key="12">
    <source>
        <dbReference type="Proteomes" id="UP000014634"/>
    </source>
</evidence>
<comment type="subunit">
    <text evidence="9 10">Homodimer, forms a heterotetramer with a Cas2 homodimer.</text>
</comment>
<evidence type="ECO:0000256" key="9">
    <source>
        <dbReference type="ARBA" id="ARBA00038592"/>
    </source>
</evidence>
<proteinExistence type="inferred from homology"/>
<dbReference type="GO" id="GO:0016787">
    <property type="term" value="F:hydrolase activity"/>
    <property type="evidence" value="ECO:0007669"/>
    <property type="project" value="UniProtKB-KW"/>
</dbReference>
<dbReference type="NCBIfam" id="TIGR00287">
    <property type="entry name" value="cas1"/>
    <property type="match status" value="1"/>
</dbReference>
<dbReference type="EC" id="3.1.-.-" evidence="10"/>
<dbReference type="CDD" id="cd09634">
    <property type="entry name" value="Cas1_I-II-III"/>
    <property type="match status" value="1"/>
</dbReference>
<evidence type="ECO:0000256" key="1">
    <source>
        <dbReference type="ARBA" id="ARBA00022722"/>
    </source>
</evidence>
<dbReference type="HAMAP" id="MF_01470">
    <property type="entry name" value="Cas1"/>
    <property type="match status" value="1"/>
</dbReference>
<accession>A0AA87NU21</accession>
<dbReference type="EMBL" id="ATFE01000004">
    <property type="protein sequence ID" value="EPF29490.1"/>
    <property type="molecule type" value="Genomic_DNA"/>
</dbReference>
<dbReference type="InterPro" id="IPR002729">
    <property type="entry name" value="CRISPR-assoc_Cas1"/>
</dbReference>
<evidence type="ECO:0000256" key="3">
    <source>
        <dbReference type="ARBA" id="ARBA00022759"/>
    </source>
</evidence>
<keyword evidence="7 10" id="KW-0238">DNA-binding</keyword>
<evidence type="ECO:0000256" key="8">
    <source>
        <dbReference type="ARBA" id="ARBA00023211"/>
    </source>
</evidence>
<evidence type="ECO:0000313" key="11">
    <source>
        <dbReference type="EMBL" id="EPF29490.1"/>
    </source>
</evidence>
<dbReference type="GO" id="GO:0046872">
    <property type="term" value="F:metal ion binding"/>
    <property type="evidence" value="ECO:0007669"/>
    <property type="project" value="UniProtKB-UniRule"/>
</dbReference>
<dbReference type="InterPro" id="IPR050646">
    <property type="entry name" value="Cas1"/>
</dbReference>